<feature type="domain" description="O-acyltransferase WSD1 C-terminal" evidence="9">
    <location>
        <begin position="342"/>
        <end position="480"/>
    </location>
</feature>
<sequence>MIAGPVDESSLSVTVKQDAPKDFASFPDEVLDRVESRPGTKRRASIVSRIFSNLQSEAQHKSVWITGILFLAENPGIDKLRNEAGSRLLSMARFRSVIKKSSFTTAVNFMEIDPAEIDMNYHFQTILDDSEKPPSREDVYEYVSGMYDDWLPDLSKPLWQILIVPQTQDGGAAVVTRISHIIGDGVSQVEVLMRLIDAQDEADAETAKAIRPPEKRKPKKIFGPLKRTSIFLGGVWSGLTAILNKPDPPNSLCQGSRGVTTLRRKFAFTEKIPLDRIKVLKNKLEDSTINDVLILMLNETLRRYFEEAEETAVLNGGRVTAQFPISTRARGANAFQDDNPCNSMAYGYLKFHFEKKGSMLDRFWRMKRDIDKIKHSPGPKIQVASIRALSPALPRSILNMLALGVGDLATGQLSNIAAPQKPVHIAGARVDDMTFVLFAPVALYLGLLSYNGQVNCSVCLDGDLDADPKDVVRHWGDVFADFEREVLDYDGDMIRRPRFLTDAL</sequence>
<comment type="pathway">
    <text evidence="1">Glycerolipid metabolism; triacylglycerol biosynthesis.</text>
</comment>
<dbReference type="GO" id="GO:0004144">
    <property type="term" value="F:diacylglycerol O-acyltransferase activity"/>
    <property type="evidence" value="ECO:0007669"/>
    <property type="project" value="UniProtKB-EC"/>
</dbReference>
<gene>
    <name evidence="10" type="ORF">FCC1311_017081</name>
</gene>
<name>A0A2R5GCE1_9STRA</name>
<keyword evidence="4" id="KW-0012">Acyltransferase</keyword>
<keyword evidence="11" id="KW-1185">Reference proteome</keyword>
<organism evidence="10 11">
    <name type="scientific">Hondaea fermentalgiana</name>
    <dbReference type="NCBI Taxonomy" id="2315210"/>
    <lineage>
        <taxon>Eukaryota</taxon>
        <taxon>Sar</taxon>
        <taxon>Stramenopiles</taxon>
        <taxon>Bigyra</taxon>
        <taxon>Labyrinthulomycetes</taxon>
        <taxon>Thraustochytrida</taxon>
        <taxon>Thraustochytriidae</taxon>
        <taxon>Hondaea</taxon>
    </lineage>
</organism>
<comment type="similarity">
    <text evidence="5">In the N-terminal section; belongs to the long-chain O-acyltransferase family.</text>
</comment>
<evidence type="ECO:0000256" key="3">
    <source>
        <dbReference type="ARBA" id="ARBA00022679"/>
    </source>
</evidence>
<evidence type="ECO:0000259" key="9">
    <source>
        <dbReference type="Pfam" id="PF06974"/>
    </source>
</evidence>
<comment type="caution">
    <text evidence="10">The sequence shown here is derived from an EMBL/GenBank/DDBJ whole genome shotgun (WGS) entry which is preliminary data.</text>
</comment>
<reference evidence="10 11" key="1">
    <citation type="submission" date="2017-12" db="EMBL/GenBank/DDBJ databases">
        <title>Sequencing, de novo assembly and annotation of complete genome of a new Thraustochytrid species, strain FCC1311.</title>
        <authorList>
            <person name="Sedici K."/>
            <person name="Godart F."/>
            <person name="Aiese Cigliano R."/>
            <person name="Sanseverino W."/>
            <person name="Barakat M."/>
            <person name="Ortet P."/>
            <person name="Marechal E."/>
            <person name="Cagnac O."/>
            <person name="Amato A."/>
        </authorList>
    </citation>
    <scope>NUCLEOTIDE SEQUENCE [LARGE SCALE GENOMIC DNA]</scope>
</reference>
<dbReference type="Pfam" id="PF06974">
    <property type="entry name" value="WS_DGAT_C"/>
    <property type="match status" value="1"/>
</dbReference>
<dbReference type="InParanoid" id="A0A2R5GCE1"/>
<dbReference type="GO" id="GO:0047196">
    <property type="term" value="F:long-chain-alcohol O-fatty-acyltransferase activity"/>
    <property type="evidence" value="ECO:0007669"/>
    <property type="project" value="UniProtKB-EC"/>
</dbReference>
<dbReference type="AlphaFoldDB" id="A0A2R5GCE1"/>
<dbReference type="GO" id="GO:0005886">
    <property type="term" value="C:plasma membrane"/>
    <property type="evidence" value="ECO:0007669"/>
    <property type="project" value="TreeGrafter"/>
</dbReference>
<protein>
    <submittedName>
        <fullName evidence="10">Uncharacterized protein</fullName>
    </submittedName>
</protein>
<dbReference type="Pfam" id="PF03007">
    <property type="entry name" value="WS_DGAT_cat"/>
    <property type="match status" value="1"/>
</dbReference>
<dbReference type="UniPathway" id="UPA00282"/>
<dbReference type="PANTHER" id="PTHR31650">
    <property type="entry name" value="O-ACYLTRANSFERASE (WSD1-LIKE) FAMILY PROTEIN"/>
    <property type="match status" value="1"/>
</dbReference>
<evidence type="ECO:0000259" key="8">
    <source>
        <dbReference type="Pfam" id="PF03007"/>
    </source>
</evidence>
<comment type="catalytic activity">
    <reaction evidence="7">
        <text>an acyl-CoA + a 1,2-diacyl-sn-glycerol = a triacyl-sn-glycerol + CoA</text>
        <dbReference type="Rhea" id="RHEA:10868"/>
        <dbReference type="ChEBI" id="CHEBI:17815"/>
        <dbReference type="ChEBI" id="CHEBI:57287"/>
        <dbReference type="ChEBI" id="CHEBI:58342"/>
        <dbReference type="ChEBI" id="CHEBI:64615"/>
        <dbReference type="EC" id="2.3.1.20"/>
    </reaction>
</comment>
<keyword evidence="3" id="KW-0808">Transferase</keyword>
<evidence type="ECO:0000313" key="11">
    <source>
        <dbReference type="Proteomes" id="UP000241890"/>
    </source>
</evidence>
<evidence type="ECO:0000256" key="5">
    <source>
        <dbReference type="ARBA" id="ARBA00024360"/>
    </source>
</evidence>
<comment type="pathway">
    <text evidence="2">Lipid metabolism.</text>
</comment>
<dbReference type="EMBL" id="BEYU01000046">
    <property type="protein sequence ID" value="GBG28656.1"/>
    <property type="molecule type" value="Genomic_DNA"/>
</dbReference>
<proteinExistence type="inferred from homology"/>
<dbReference type="GO" id="GO:0019432">
    <property type="term" value="P:triglyceride biosynthetic process"/>
    <property type="evidence" value="ECO:0007669"/>
    <property type="project" value="UniProtKB-UniPathway"/>
</dbReference>
<evidence type="ECO:0000256" key="1">
    <source>
        <dbReference type="ARBA" id="ARBA00004771"/>
    </source>
</evidence>
<dbReference type="InterPro" id="IPR004255">
    <property type="entry name" value="O-acyltransferase_WSD1_N"/>
</dbReference>
<dbReference type="OrthoDB" id="619536at2759"/>
<evidence type="ECO:0000256" key="2">
    <source>
        <dbReference type="ARBA" id="ARBA00005189"/>
    </source>
</evidence>
<dbReference type="InterPro" id="IPR045034">
    <property type="entry name" value="O-acyltransferase_WSD1-like"/>
</dbReference>
<evidence type="ECO:0000256" key="6">
    <source>
        <dbReference type="ARBA" id="ARBA00047604"/>
    </source>
</evidence>
<feature type="domain" description="O-acyltransferase WSD1-like N-terminal" evidence="8">
    <location>
        <begin position="77"/>
        <end position="242"/>
    </location>
</feature>
<evidence type="ECO:0000256" key="4">
    <source>
        <dbReference type="ARBA" id="ARBA00023315"/>
    </source>
</evidence>
<dbReference type="PANTHER" id="PTHR31650:SF1">
    <property type="entry name" value="WAX ESTER SYNTHASE_DIACYLGLYCEROL ACYLTRANSFERASE 4-RELATED"/>
    <property type="match status" value="1"/>
</dbReference>
<accession>A0A2R5GCE1</accession>
<evidence type="ECO:0000256" key="7">
    <source>
        <dbReference type="ARBA" id="ARBA00048109"/>
    </source>
</evidence>
<evidence type="ECO:0000313" key="10">
    <source>
        <dbReference type="EMBL" id="GBG28656.1"/>
    </source>
</evidence>
<dbReference type="Proteomes" id="UP000241890">
    <property type="component" value="Unassembled WGS sequence"/>
</dbReference>
<comment type="catalytic activity">
    <reaction evidence="6">
        <text>a long chain fatty alcohol + a fatty acyl-CoA = a long-chain alcohol wax ester + CoA</text>
        <dbReference type="Rhea" id="RHEA:38443"/>
        <dbReference type="ChEBI" id="CHEBI:17135"/>
        <dbReference type="ChEBI" id="CHEBI:57287"/>
        <dbReference type="ChEBI" id="CHEBI:77636"/>
        <dbReference type="ChEBI" id="CHEBI:235323"/>
        <dbReference type="EC" id="2.3.1.75"/>
    </reaction>
</comment>
<dbReference type="InterPro" id="IPR009721">
    <property type="entry name" value="O-acyltransferase_WSD1_C"/>
</dbReference>